<organism evidence="1">
    <name type="scientific">Tunturiibacter empetritectus</name>
    <dbReference type="NCBI Taxonomy" id="3069691"/>
    <lineage>
        <taxon>Bacteria</taxon>
        <taxon>Pseudomonadati</taxon>
        <taxon>Acidobacteriota</taxon>
        <taxon>Terriglobia</taxon>
        <taxon>Terriglobales</taxon>
        <taxon>Acidobacteriaceae</taxon>
        <taxon>Tunturiibacter</taxon>
    </lineage>
</organism>
<dbReference type="RefSeq" id="WP_353070173.1">
    <property type="nucleotide sequence ID" value="NZ_CP132932.1"/>
</dbReference>
<protein>
    <submittedName>
        <fullName evidence="1">Uncharacterized protein</fullName>
    </submittedName>
</protein>
<evidence type="ECO:0000313" key="1">
    <source>
        <dbReference type="EMBL" id="XCB28335.1"/>
    </source>
</evidence>
<dbReference type="KEGG" id="temp:RBB75_08440"/>
<accession>A0AAU7ZII7</accession>
<reference evidence="1" key="1">
    <citation type="submission" date="2023-08" db="EMBL/GenBank/DDBJ databases">
        <authorList>
            <person name="Messyasz A."/>
            <person name="Mannisto M.K."/>
            <person name="Kerkhof L.J."/>
            <person name="Haggblom M."/>
        </authorList>
    </citation>
    <scope>NUCLEOTIDE SEQUENCE</scope>
    <source>
        <strain evidence="1">M8UP23</strain>
    </source>
</reference>
<gene>
    <name evidence="1" type="ORF">RBB75_08440</name>
</gene>
<dbReference type="EMBL" id="CP132932">
    <property type="protein sequence ID" value="XCB28335.1"/>
    <property type="molecule type" value="Genomic_DNA"/>
</dbReference>
<sequence>MSSPKIINTLTGKDGKDRLAGSQVMGKELGLLNSFQVDLPPHGSVVYSLHD</sequence>
<proteinExistence type="predicted"/>
<dbReference type="AlphaFoldDB" id="A0AAU7ZII7"/>
<reference evidence="1" key="2">
    <citation type="journal article" date="2024" name="Environ. Microbiol.">
        <title>Genome analysis and description of Tunturibacter gen. nov. expands the diversity of Terriglobia in tundra soils.</title>
        <authorList>
            <person name="Messyasz A."/>
            <person name="Mannisto M.K."/>
            <person name="Kerkhof L.J."/>
            <person name="Haggblom M.M."/>
        </authorList>
    </citation>
    <scope>NUCLEOTIDE SEQUENCE</scope>
    <source>
        <strain evidence="1">M8UP23</strain>
    </source>
</reference>
<name>A0AAU7ZII7_9BACT</name>